<dbReference type="Gene3D" id="1.10.110.10">
    <property type="entry name" value="Plant lipid-transfer and hydrophobic proteins"/>
    <property type="match status" value="1"/>
</dbReference>
<feature type="compositionally biased region" description="Pro residues" evidence="1">
    <location>
        <begin position="55"/>
        <end position="84"/>
    </location>
</feature>
<dbReference type="Gramene" id="OGLUM12G13340.1">
    <property type="protein sequence ID" value="OGLUM12G13340.1"/>
    <property type="gene ID" value="OGLUM12G13340"/>
</dbReference>
<dbReference type="STRING" id="40148.A0A0E0BSM3"/>
<feature type="region of interest" description="Disordered" evidence="1">
    <location>
        <begin position="25"/>
        <end position="89"/>
    </location>
</feature>
<dbReference type="Proteomes" id="UP000026961">
    <property type="component" value="Chromosome 12"/>
</dbReference>
<name>A0A0E0BSM3_9ORYZ</name>
<accession>A0A0E0BSM3</accession>
<dbReference type="CDD" id="cd01958">
    <property type="entry name" value="HPS_like"/>
    <property type="match status" value="1"/>
</dbReference>
<evidence type="ECO:0000313" key="5">
    <source>
        <dbReference type="Proteomes" id="UP000026961"/>
    </source>
</evidence>
<feature type="domain" description="Hydrophobic seed protein" evidence="3">
    <location>
        <begin position="90"/>
        <end position="163"/>
    </location>
</feature>
<evidence type="ECO:0000313" key="4">
    <source>
        <dbReference type="EnsemblPlants" id="OGLUM12G13340.1"/>
    </source>
</evidence>
<protein>
    <recommendedName>
        <fullName evidence="3">Hydrophobic seed protein domain-containing protein</fullName>
    </recommendedName>
</protein>
<feature type="compositionally biased region" description="Pro residues" evidence="1">
    <location>
        <begin position="28"/>
        <end position="45"/>
    </location>
</feature>
<dbReference type="HOGENOM" id="CLU_1557750_0_0_1"/>
<dbReference type="EnsemblPlants" id="OGLUM12G13340.1">
    <property type="protein sequence ID" value="OGLUM12G13340.1"/>
    <property type="gene ID" value="OGLUM12G13340"/>
</dbReference>
<evidence type="ECO:0000259" key="3">
    <source>
        <dbReference type="Pfam" id="PF14547"/>
    </source>
</evidence>
<dbReference type="AlphaFoldDB" id="A0A0E0BSM3"/>
<sequence>MASRVSTVIFLAAIILPFLSFAEAQQPQTPPRRNPPRAPPSPRRAPSPSEIAEPTPTPVIAPSPPPVVAPSQPPVVAPTQPPTPSGGSQCPRENVIALNVCGQLDLSTLLNNPTKAMQDCCPPINNLSSTIAAGCLCEAVKISLGVTADVLFLKAVLRVCGKAELGNLGCFL</sequence>
<feature type="chain" id="PRO_5002354921" description="Hydrophobic seed protein domain-containing protein" evidence="2">
    <location>
        <begin position="25"/>
        <end position="172"/>
    </location>
</feature>
<feature type="signal peptide" evidence="2">
    <location>
        <begin position="1"/>
        <end position="24"/>
    </location>
</feature>
<dbReference type="Pfam" id="PF14547">
    <property type="entry name" value="Hydrophob_seed"/>
    <property type="match status" value="1"/>
</dbReference>
<organism evidence="4">
    <name type="scientific">Oryza glumipatula</name>
    <dbReference type="NCBI Taxonomy" id="40148"/>
    <lineage>
        <taxon>Eukaryota</taxon>
        <taxon>Viridiplantae</taxon>
        <taxon>Streptophyta</taxon>
        <taxon>Embryophyta</taxon>
        <taxon>Tracheophyta</taxon>
        <taxon>Spermatophyta</taxon>
        <taxon>Magnoliopsida</taxon>
        <taxon>Liliopsida</taxon>
        <taxon>Poales</taxon>
        <taxon>Poaceae</taxon>
        <taxon>BOP clade</taxon>
        <taxon>Oryzoideae</taxon>
        <taxon>Oryzeae</taxon>
        <taxon>Oryzinae</taxon>
        <taxon>Oryza</taxon>
    </lineage>
</organism>
<dbReference type="InterPro" id="IPR027923">
    <property type="entry name" value="Hydrophob_seed_dom"/>
</dbReference>
<reference evidence="4" key="2">
    <citation type="submission" date="2018-05" db="EMBL/GenBank/DDBJ databases">
        <title>OgluRS3 (Oryza glumaepatula Reference Sequence Version 3).</title>
        <authorList>
            <person name="Zhang J."/>
            <person name="Kudrna D."/>
            <person name="Lee S."/>
            <person name="Talag J."/>
            <person name="Welchert J."/>
            <person name="Wing R.A."/>
        </authorList>
    </citation>
    <scope>NUCLEOTIDE SEQUENCE [LARGE SCALE GENOMIC DNA]</scope>
</reference>
<evidence type="ECO:0000256" key="2">
    <source>
        <dbReference type="SAM" id="SignalP"/>
    </source>
</evidence>
<keyword evidence="2" id="KW-0732">Signal</keyword>
<proteinExistence type="predicted"/>
<keyword evidence="5" id="KW-1185">Reference proteome</keyword>
<reference evidence="4" key="1">
    <citation type="submission" date="2015-04" db="UniProtKB">
        <authorList>
            <consortium name="EnsemblPlants"/>
        </authorList>
    </citation>
    <scope>IDENTIFICATION</scope>
</reference>
<evidence type="ECO:0000256" key="1">
    <source>
        <dbReference type="SAM" id="MobiDB-lite"/>
    </source>
</evidence>
<dbReference type="InterPro" id="IPR036312">
    <property type="entry name" value="Bifun_inhib/LTP/seed_sf"/>
</dbReference>
<dbReference type="SUPFAM" id="SSF47699">
    <property type="entry name" value="Bifunctional inhibitor/lipid-transfer protein/seed storage 2S albumin"/>
    <property type="match status" value="1"/>
</dbReference>